<dbReference type="PANTHER" id="PTHR37419">
    <property type="entry name" value="SERINE/THREONINE-PROTEIN KINASE TOXIN HIPA"/>
    <property type="match status" value="1"/>
</dbReference>
<feature type="domain" description="HipA-like C-terminal" evidence="4">
    <location>
        <begin position="168"/>
        <end position="381"/>
    </location>
</feature>
<evidence type="ECO:0000256" key="2">
    <source>
        <dbReference type="ARBA" id="ARBA00022679"/>
    </source>
</evidence>
<keyword evidence="3 6" id="KW-0418">Kinase</keyword>
<feature type="domain" description="HipA N-terminal subdomain 1" evidence="5">
    <location>
        <begin position="24"/>
        <end position="123"/>
    </location>
</feature>
<gene>
    <name evidence="6" type="ORF">GCM10011322_28840</name>
</gene>
<dbReference type="InterPro" id="IPR012893">
    <property type="entry name" value="HipA-like_C"/>
</dbReference>
<sequence length="426" mass="46925">MTSDPRAEEAYAWIWLPGTTEPVVAGRLARERGEIVFNYGRSYLDRADAVSVFEPELPLRAGPLRPAAGLTMAGCLRDAAPDAWGRRVILNQLGGRRDDDVGRLDELTYLLLSGSDRIGALDFQTSPERYVPRTAGTATLDELLEAAERVERGLPLTPDLDRALLHGTSLGGARPKALVDDGPRKMIGKFSSSTDTFDVVRSEFVAMRLARRAGLDVAQVRLVSTSGKDVLLVERFDRTRSDAGWQRHAVVSALTLLGLDEMMGRYASYEDLAEIVRRRFAEPRKALRELFGRLVFNVLSGNTDDHARNHAAFWTGTTLAFTPAYDICPQPRTGGEASQAMLICGDDRLSRLATCLRAAPAFQLDASEAEELMIRQIDAIVTGFDTVCREAGLGPAQSELLRRRAFLTPVIFEGASQHLRDRAPVW</sequence>
<evidence type="ECO:0000259" key="5">
    <source>
        <dbReference type="Pfam" id="PF13657"/>
    </source>
</evidence>
<evidence type="ECO:0000313" key="7">
    <source>
        <dbReference type="Proteomes" id="UP000600449"/>
    </source>
</evidence>
<keyword evidence="2" id="KW-0808">Transferase</keyword>
<dbReference type="InterPro" id="IPR052028">
    <property type="entry name" value="HipA_Ser/Thr_kinase"/>
</dbReference>
<dbReference type="InterPro" id="IPR017508">
    <property type="entry name" value="HipA_N1"/>
</dbReference>
<dbReference type="Pfam" id="PF13657">
    <property type="entry name" value="Couple_hipA"/>
    <property type="match status" value="1"/>
</dbReference>
<dbReference type="AlphaFoldDB" id="A0A917V5K9"/>
<proteinExistence type="inferred from homology"/>
<dbReference type="EMBL" id="BMMF01000008">
    <property type="protein sequence ID" value="GGK39921.1"/>
    <property type="molecule type" value="Genomic_DNA"/>
</dbReference>
<reference evidence="6 7" key="1">
    <citation type="journal article" date="2014" name="Int. J. Syst. Evol. Microbiol.">
        <title>Complete genome sequence of Corynebacterium casei LMG S-19264T (=DSM 44701T), isolated from a smear-ripened cheese.</title>
        <authorList>
            <consortium name="US DOE Joint Genome Institute (JGI-PGF)"/>
            <person name="Walter F."/>
            <person name="Albersmeier A."/>
            <person name="Kalinowski J."/>
            <person name="Ruckert C."/>
        </authorList>
    </citation>
    <scope>NUCLEOTIDE SEQUENCE [LARGE SCALE GENOMIC DNA]</scope>
    <source>
        <strain evidence="6 7">CGMCC 1.9161</strain>
    </source>
</reference>
<dbReference type="PANTHER" id="PTHR37419:SF8">
    <property type="entry name" value="TOXIN YJJJ"/>
    <property type="match status" value="1"/>
</dbReference>
<keyword evidence="7" id="KW-1185">Reference proteome</keyword>
<evidence type="ECO:0000313" key="6">
    <source>
        <dbReference type="EMBL" id="GGK39921.1"/>
    </source>
</evidence>
<dbReference type="RefSeq" id="WP_188913928.1">
    <property type="nucleotide sequence ID" value="NZ_BMMF01000008.1"/>
</dbReference>
<dbReference type="GO" id="GO:0005829">
    <property type="term" value="C:cytosol"/>
    <property type="evidence" value="ECO:0007669"/>
    <property type="project" value="TreeGrafter"/>
</dbReference>
<name>A0A917V5K9_9HYPH</name>
<dbReference type="Proteomes" id="UP000600449">
    <property type="component" value="Unassembled WGS sequence"/>
</dbReference>
<evidence type="ECO:0000259" key="4">
    <source>
        <dbReference type="Pfam" id="PF07804"/>
    </source>
</evidence>
<comment type="similarity">
    <text evidence="1">Belongs to the HipA Ser/Thr kinase family.</text>
</comment>
<comment type="caution">
    <text evidence="6">The sequence shown here is derived from an EMBL/GenBank/DDBJ whole genome shotgun (WGS) entry which is preliminary data.</text>
</comment>
<protein>
    <submittedName>
        <fullName evidence="6">Phosphatidylinositol kinase</fullName>
    </submittedName>
</protein>
<evidence type="ECO:0000256" key="1">
    <source>
        <dbReference type="ARBA" id="ARBA00010164"/>
    </source>
</evidence>
<accession>A0A917V5K9</accession>
<evidence type="ECO:0000256" key="3">
    <source>
        <dbReference type="ARBA" id="ARBA00022777"/>
    </source>
</evidence>
<organism evidence="6 7">
    <name type="scientific">Salinarimonas ramus</name>
    <dbReference type="NCBI Taxonomy" id="690164"/>
    <lineage>
        <taxon>Bacteria</taxon>
        <taxon>Pseudomonadati</taxon>
        <taxon>Pseudomonadota</taxon>
        <taxon>Alphaproteobacteria</taxon>
        <taxon>Hyphomicrobiales</taxon>
        <taxon>Salinarimonadaceae</taxon>
        <taxon>Salinarimonas</taxon>
    </lineage>
</organism>
<dbReference type="GO" id="GO:0004674">
    <property type="term" value="F:protein serine/threonine kinase activity"/>
    <property type="evidence" value="ECO:0007669"/>
    <property type="project" value="TreeGrafter"/>
</dbReference>
<dbReference type="Pfam" id="PF07804">
    <property type="entry name" value="HipA_C"/>
    <property type="match status" value="1"/>
</dbReference>